<organism evidence="1 2">
    <name type="scientific">Labilithrix luteola</name>
    <dbReference type="NCBI Taxonomy" id="1391654"/>
    <lineage>
        <taxon>Bacteria</taxon>
        <taxon>Pseudomonadati</taxon>
        <taxon>Myxococcota</taxon>
        <taxon>Polyangia</taxon>
        <taxon>Polyangiales</taxon>
        <taxon>Labilitrichaceae</taxon>
        <taxon>Labilithrix</taxon>
    </lineage>
</organism>
<dbReference type="AlphaFoldDB" id="A0A0K1PRA7"/>
<keyword evidence="2" id="KW-1185">Reference proteome</keyword>
<accession>A0A0K1PRA7</accession>
<protein>
    <submittedName>
        <fullName evidence="1">Uncharacterized protein</fullName>
    </submittedName>
</protein>
<name>A0A0K1PRA7_9BACT</name>
<dbReference type="Proteomes" id="UP000064967">
    <property type="component" value="Chromosome"/>
</dbReference>
<dbReference type="KEGG" id="llu:AKJ09_02575"/>
<evidence type="ECO:0000313" key="1">
    <source>
        <dbReference type="EMBL" id="AKU95911.1"/>
    </source>
</evidence>
<dbReference type="EMBL" id="CP012333">
    <property type="protein sequence ID" value="AKU95911.1"/>
    <property type="molecule type" value="Genomic_DNA"/>
</dbReference>
<reference evidence="1 2" key="1">
    <citation type="submission" date="2015-08" db="EMBL/GenBank/DDBJ databases">
        <authorList>
            <person name="Babu N.S."/>
            <person name="Beckwith C.J."/>
            <person name="Beseler K.G."/>
            <person name="Brison A."/>
            <person name="Carone J.V."/>
            <person name="Caskin T.P."/>
            <person name="Diamond M."/>
            <person name="Durham M.E."/>
            <person name="Foxe J.M."/>
            <person name="Go M."/>
            <person name="Henderson B.A."/>
            <person name="Jones I.B."/>
            <person name="McGettigan J.A."/>
            <person name="Micheletti S.J."/>
            <person name="Nasrallah M.E."/>
            <person name="Ortiz D."/>
            <person name="Piller C.R."/>
            <person name="Privatt S.R."/>
            <person name="Schneider S.L."/>
            <person name="Sharp S."/>
            <person name="Smith T.C."/>
            <person name="Stanton J.D."/>
            <person name="Ullery H.E."/>
            <person name="Wilson R.J."/>
            <person name="Serrano M.G."/>
            <person name="Buck G."/>
            <person name="Lee V."/>
            <person name="Wang Y."/>
            <person name="Carvalho R."/>
            <person name="Voegtly L."/>
            <person name="Shi R."/>
            <person name="Duckworth R."/>
            <person name="Johnson A."/>
            <person name="Loviza R."/>
            <person name="Walstead R."/>
            <person name="Shah Z."/>
            <person name="Kiflezghi M."/>
            <person name="Wade K."/>
            <person name="Ball S.L."/>
            <person name="Bradley K.W."/>
            <person name="Asai D.J."/>
            <person name="Bowman C.A."/>
            <person name="Russell D.A."/>
            <person name="Pope W.H."/>
            <person name="Jacobs-Sera D."/>
            <person name="Hendrix R.W."/>
            <person name="Hatfull G.F."/>
        </authorList>
    </citation>
    <scope>NUCLEOTIDE SEQUENCE [LARGE SCALE GENOMIC DNA]</scope>
    <source>
        <strain evidence="1 2">DSM 27648</strain>
    </source>
</reference>
<dbReference type="STRING" id="1391654.AKJ09_02575"/>
<sequence length="832" mass="86503">MGHIVASIDERAIGPFLAKQPEGSGLAAWITAGEGSGRRVVVMPLAANGEPSGPEKSVGTATIDTTMVVVRTMRGTAPGFVIAWTSLTERGESLWSISVGLDGTPRGKAVELARTSEDVVWVDVIPTDAGAVCLWAEEVHGGEANIVAAALDTDGKVRGLPARVARNVTGWHVLELPGGVGISTVTAAATPVAEKKKDAKFGTADAARGGALSFHRLDAEGHPSGGVVSIADKPTVSGDVEVVRAGSRLVFAWTDRTTEEPFVATAALDEHGVVAPPRKVVEARGGAALLGLAAGPHDPALMWEAPASRIGDVRHVRVARVGQHLGPEGRPLTFDTIGRSTPELAAMGSGFAVLATMRDCERDSSCTDAPILPTMLRTDERVAAVQRETLTFGSDPASLAWDMACGKDMCLALAASGAGPSRIRTAELRPRVNLKVEPPVPTPVVVEGGPRIEDLTAVVSGESVVDLAAIRVGASTMLVTLSAPAGRTERPRADESERGHGLTLATRMVDANGVASSPIVISTRALAVGGVAIAAAEKAEDGAALAWVARENGDPEVHVTRVDKRGKRTNDVQLTTAKGDASDVAIVTGGGGFIVAWVDGRNGNGEVYATKVMPDLKRVAREERITNAPGDATDLVALARGENVWLAWADSRESPKDGMADIFMSAIRMHDAKRAIDEQRVLGTAAHSRTPQLVPAGDGAHLAWIEEAPMGMDSPSASGFGAMLATLDANVKLLKKPLKIPFGGEGAPTSVTLDVSGPVLRAIVARSTADAIALDAVDLSTPGGKAFPLLMLDGPPSLDVALVMDGDMVYFNDAGPNVADKRARRARIVWPR</sequence>
<evidence type="ECO:0000313" key="2">
    <source>
        <dbReference type="Proteomes" id="UP000064967"/>
    </source>
</evidence>
<gene>
    <name evidence="1" type="ORF">AKJ09_02575</name>
</gene>
<proteinExistence type="predicted"/>